<dbReference type="AlphaFoldDB" id="A0A833YBU9"/>
<dbReference type="EMBL" id="JABVXQ010000016">
    <property type="protein sequence ID" value="KAF6073230.1"/>
    <property type="molecule type" value="Genomic_DNA"/>
</dbReference>
<dbReference type="Proteomes" id="UP000664940">
    <property type="component" value="Unassembled WGS sequence"/>
</dbReference>
<feature type="region of interest" description="Disordered" evidence="1">
    <location>
        <begin position="1"/>
        <end position="59"/>
    </location>
</feature>
<gene>
    <name evidence="2" type="ORF">HJG60_003930</name>
</gene>
<protein>
    <submittedName>
        <fullName evidence="2">Dynein axonemal heavy chain 14</fullName>
    </submittedName>
</protein>
<proteinExistence type="predicted"/>
<feature type="region of interest" description="Disordered" evidence="1">
    <location>
        <begin position="74"/>
        <end position="135"/>
    </location>
</feature>
<feature type="compositionally biased region" description="Polar residues" evidence="1">
    <location>
        <begin position="1"/>
        <end position="15"/>
    </location>
</feature>
<reference evidence="2 3" key="1">
    <citation type="journal article" date="2020" name="Nature">
        <title>Six reference-quality genomes reveal evolution of bat adaptations.</title>
        <authorList>
            <person name="Jebb D."/>
            <person name="Huang Z."/>
            <person name="Pippel M."/>
            <person name="Hughes G.M."/>
            <person name="Lavrichenko K."/>
            <person name="Devanna P."/>
            <person name="Winkler S."/>
            <person name="Jermiin L.S."/>
            <person name="Skirmuntt E.C."/>
            <person name="Katzourakis A."/>
            <person name="Burkitt-Gray L."/>
            <person name="Ray D.A."/>
            <person name="Sullivan K.A.M."/>
            <person name="Roscito J.G."/>
            <person name="Kirilenko B.M."/>
            <person name="Davalos L.M."/>
            <person name="Corthals A.P."/>
            <person name="Power M.L."/>
            <person name="Jones G."/>
            <person name="Ransome R.D."/>
            <person name="Dechmann D.K.N."/>
            <person name="Locatelli A.G."/>
            <person name="Puechmaille S.J."/>
            <person name="Fedrigo O."/>
            <person name="Jarvis E.D."/>
            <person name="Hiller M."/>
            <person name="Vernes S.C."/>
            <person name="Myers E.W."/>
            <person name="Teeling E.C."/>
        </authorList>
    </citation>
    <scope>NUCLEOTIDE SEQUENCE [LARGE SCALE GENOMIC DNA]</scope>
    <source>
        <strain evidence="2">Bat1K_MPI-CBG_1</strain>
    </source>
</reference>
<feature type="compositionally biased region" description="Basic and acidic residues" evidence="1">
    <location>
        <begin position="45"/>
        <end position="55"/>
    </location>
</feature>
<accession>A0A833YBU9</accession>
<evidence type="ECO:0000313" key="3">
    <source>
        <dbReference type="Proteomes" id="UP000664940"/>
    </source>
</evidence>
<sequence>MATCTPTDLTKINQDASKEKSNTKSRLLKCDAQNCEYVSPPENQPAHRTEKEASKYRTFSASLETHTAAAYEAGHYPDYLRESRTQQGVAPEPADHKDKRKSKGKQDQTQDQTHAQRKPRQKRRVSYDRTEPEDDDVVRSIVRLREKLGCPTALPHHRLEHAGPQIAAQKILLKVLLPFPRLRALKASV</sequence>
<name>A0A833YBU9_9CHIR</name>
<feature type="compositionally biased region" description="Basic residues" evidence="1">
    <location>
        <begin position="115"/>
        <end position="124"/>
    </location>
</feature>
<organism evidence="2 3">
    <name type="scientific">Phyllostomus discolor</name>
    <name type="common">pale spear-nosed bat</name>
    <dbReference type="NCBI Taxonomy" id="89673"/>
    <lineage>
        <taxon>Eukaryota</taxon>
        <taxon>Metazoa</taxon>
        <taxon>Chordata</taxon>
        <taxon>Craniata</taxon>
        <taxon>Vertebrata</taxon>
        <taxon>Euteleostomi</taxon>
        <taxon>Mammalia</taxon>
        <taxon>Eutheria</taxon>
        <taxon>Laurasiatheria</taxon>
        <taxon>Chiroptera</taxon>
        <taxon>Yangochiroptera</taxon>
        <taxon>Phyllostomidae</taxon>
        <taxon>Phyllostominae</taxon>
        <taxon>Phyllostomus</taxon>
    </lineage>
</organism>
<comment type="caution">
    <text evidence="2">The sequence shown here is derived from an EMBL/GenBank/DDBJ whole genome shotgun (WGS) entry which is preliminary data.</text>
</comment>
<evidence type="ECO:0000256" key="1">
    <source>
        <dbReference type="SAM" id="MobiDB-lite"/>
    </source>
</evidence>
<evidence type="ECO:0000313" key="2">
    <source>
        <dbReference type="EMBL" id="KAF6073230.1"/>
    </source>
</evidence>